<dbReference type="RefSeq" id="XP_028314195.1">
    <property type="nucleotide sequence ID" value="XM_028458394.1"/>
</dbReference>
<evidence type="ECO:0000256" key="11">
    <source>
        <dbReference type="ARBA" id="ARBA00048101"/>
    </source>
</evidence>
<dbReference type="SUPFAM" id="SSF56024">
    <property type="entry name" value="Phospholipase D/nuclease"/>
    <property type="match status" value="1"/>
</dbReference>
<gene>
    <name evidence="13" type="primary">pld6</name>
</gene>
<evidence type="ECO:0000256" key="4">
    <source>
        <dbReference type="ARBA" id="ARBA00023254"/>
    </source>
</evidence>
<evidence type="ECO:0000256" key="7">
    <source>
        <dbReference type="ARBA" id="ARBA00041680"/>
    </source>
</evidence>
<evidence type="ECO:0000313" key="13">
    <source>
        <dbReference type="Ensembl" id="ENSGWIP00000021408.1"/>
    </source>
</evidence>
<evidence type="ECO:0000313" key="14">
    <source>
        <dbReference type="Proteomes" id="UP000694680"/>
    </source>
</evidence>
<dbReference type="OrthoDB" id="5205528at2759"/>
<evidence type="ECO:0000256" key="2">
    <source>
        <dbReference type="ARBA" id="ARBA00022963"/>
    </source>
</evidence>
<feature type="domain" description="PLD phosphodiesterase" evidence="12">
    <location>
        <begin position="142"/>
        <end position="169"/>
    </location>
</feature>
<dbReference type="Ensembl" id="ENSGWIT00000023487.1">
    <property type="protein sequence ID" value="ENSGWIP00000021408.1"/>
    <property type="gene ID" value="ENSGWIG00000011562.1"/>
</dbReference>
<keyword evidence="1" id="KW-0378">Hydrolase</keyword>
<dbReference type="InterPro" id="IPR051406">
    <property type="entry name" value="PLD_domain"/>
</dbReference>
<dbReference type="GO" id="GO:0051321">
    <property type="term" value="P:meiotic cell cycle"/>
    <property type="evidence" value="ECO:0007669"/>
    <property type="project" value="UniProtKB-KW"/>
</dbReference>
<evidence type="ECO:0000256" key="3">
    <source>
        <dbReference type="ARBA" id="ARBA00023098"/>
    </source>
</evidence>
<dbReference type="InterPro" id="IPR025202">
    <property type="entry name" value="PLD-like_dom"/>
</dbReference>
<keyword evidence="14" id="KW-1185">Reference proteome</keyword>
<protein>
    <recommendedName>
        <fullName evidence="6">Mitochondrial cardiolipin hydrolase</fullName>
    </recommendedName>
    <alternativeName>
        <fullName evidence="8">Choline phosphatase 6</fullName>
    </alternativeName>
    <alternativeName>
        <fullName evidence="10">Mitochondrial phospholipase</fullName>
    </alternativeName>
    <alternativeName>
        <fullName evidence="9">Phosphatidylcholine-hydrolyzing phospholipase D6</fullName>
    </alternativeName>
    <alternativeName>
        <fullName evidence="7">Phospholipase D6</fullName>
    </alternativeName>
</protein>
<evidence type="ECO:0000256" key="8">
    <source>
        <dbReference type="ARBA" id="ARBA00042226"/>
    </source>
</evidence>
<evidence type="ECO:0000259" key="12">
    <source>
        <dbReference type="PROSITE" id="PS50035"/>
    </source>
</evidence>
<dbReference type="GeneID" id="114470283"/>
<accession>A0A8C5ESM7</accession>
<comment type="similarity">
    <text evidence="5">Belongs to the phospholipase D family. MitoPLD/Zucchini subfamily.</text>
</comment>
<dbReference type="AlphaFoldDB" id="A0A8C5ESM7"/>
<evidence type="ECO:0000256" key="10">
    <source>
        <dbReference type="ARBA" id="ARBA00043167"/>
    </source>
</evidence>
<evidence type="ECO:0000256" key="9">
    <source>
        <dbReference type="ARBA" id="ARBA00043135"/>
    </source>
</evidence>
<evidence type="ECO:0000256" key="1">
    <source>
        <dbReference type="ARBA" id="ARBA00022801"/>
    </source>
</evidence>
<dbReference type="InterPro" id="IPR001736">
    <property type="entry name" value="PLipase_D/transphosphatidylase"/>
</dbReference>
<name>A0A8C5ESM7_GOUWI</name>
<organism evidence="13 14">
    <name type="scientific">Gouania willdenowi</name>
    <name type="common">Blunt-snouted clingfish</name>
    <name type="synonym">Lepadogaster willdenowi</name>
    <dbReference type="NCBI Taxonomy" id="441366"/>
    <lineage>
        <taxon>Eukaryota</taxon>
        <taxon>Metazoa</taxon>
        <taxon>Chordata</taxon>
        <taxon>Craniata</taxon>
        <taxon>Vertebrata</taxon>
        <taxon>Euteleostomi</taxon>
        <taxon>Actinopterygii</taxon>
        <taxon>Neopterygii</taxon>
        <taxon>Teleostei</taxon>
        <taxon>Neoteleostei</taxon>
        <taxon>Acanthomorphata</taxon>
        <taxon>Ovalentaria</taxon>
        <taxon>Blenniimorphae</taxon>
        <taxon>Blenniiformes</taxon>
        <taxon>Gobiesocoidei</taxon>
        <taxon>Gobiesocidae</taxon>
        <taxon>Gobiesocinae</taxon>
        <taxon>Gouania</taxon>
    </lineage>
</organism>
<keyword evidence="4" id="KW-0469">Meiosis</keyword>
<comment type="catalytic activity">
    <reaction evidence="11">
        <text>a cardiolipin + H2O = a 1,2-diacyl-sn-glycero-3-phospho-(1'-sn-glycerol) + a 1,2-diacyl-sn-glycero-3-phosphate + H(+)</text>
        <dbReference type="Rhea" id="RHEA:44884"/>
        <dbReference type="ChEBI" id="CHEBI:15377"/>
        <dbReference type="ChEBI" id="CHEBI:15378"/>
        <dbReference type="ChEBI" id="CHEBI:58608"/>
        <dbReference type="ChEBI" id="CHEBI:62237"/>
        <dbReference type="ChEBI" id="CHEBI:64716"/>
    </reaction>
    <physiologicalReaction direction="left-to-right" evidence="11">
        <dbReference type="Rhea" id="RHEA:44885"/>
    </physiologicalReaction>
</comment>
<dbReference type="CDD" id="cd09171">
    <property type="entry name" value="PLDc_vPLD6_like"/>
    <property type="match status" value="1"/>
</dbReference>
<dbReference type="SMART" id="SM00155">
    <property type="entry name" value="PLDc"/>
    <property type="match status" value="1"/>
</dbReference>
<dbReference type="Proteomes" id="UP000694680">
    <property type="component" value="Chromosome 1"/>
</dbReference>
<dbReference type="Gene3D" id="3.30.870.10">
    <property type="entry name" value="Endonuclease Chain A"/>
    <property type="match status" value="1"/>
</dbReference>
<dbReference type="GO" id="GO:0005739">
    <property type="term" value="C:mitochondrion"/>
    <property type="evidence" value="ECO:0007669"/>
    <property type="project" value="TreeGrafter"/>
</dbReference>
<reference evidence="13" key="2">
    <citation type="submission" date="2025-08" db="UniProtKB">
        <authorList>
            <consortium name="Ensembl"/>
        </authorList>
    </citation>
    <scope>IDENTIFICATION</scope>
</reference>
<dbReference type="PANTHER" id="PTHR43856">
    <property type="entry name" value="CARDIOLIPIN HYDROLASE"/>
    <property type="match status" value="1"/>
</dbReference>
<dbReference type="CTD" id="201164"/>
<dbReference type="GO" id="GO:0016042">
    <property type="term" value="P:lipid catabolic process"/>
    <property type="evidence" value="ECO:0007669"/>
    <property type="project" value="UniProtKB-KW"/>
</dbReference>
<dbReference type="GO" id="GO:0016891">
    <property type="term" value="F:RNA endonuclease activity producing 5'-phosphomonoesters, hydrolytic mechanism"/>
    <property type="evidence" value="ECO:0007669"/>
    <property type="project" value="TreeGrafter"/>
</dbReference>
<reference evidence="13" key="1">
    <citation type="submission" date="2020-06" db="EMBL/GenBank/DDBJ databases">
        <authorList>
            <consortium name="Wellcome Sanger Institute Data Sharing"/>
        </authorList>
    </citation>
    <scope>NUCLEOTIDE SEQUENCE [LARGE SCALE GENOMIC DNA]</scope>
</reference>
<dbReference type="PANTHER" id="PTHR43856:SF1">
    <property type="entry name" value="MITOCHONDRIAL CARDIOLIPIN HYDROLASE"/>
    <property type="match status" value="1"/>
</dbReference>
<dbReference type="Pfam" id="PF13091">
    <property type="entry name" value="PLDc_2"/>
    <property type="match status" value="1"/>
</dbReference>
<dbReference type="RefSeq" id="XP_028314186.1">
    <property type="nucleotide sequence ID" value="XM_028458385.1"/>
</dbReference>
<evidence type="ECO:0000256" key="6">
    <source>
        <dbReference type="ARBA" id="ARBA00040549"/>
    </source>
</evidence>
<sequence length="213" mass="23616">MWTLKMVGLGALALSLSLEVLCRLFHRLRPVKALNEVHFFPSEVACVERIFTPSSTHLCSCPLPHGVDTSFSRLLRHVLSASSSMDLCIFSFSNMDLCRAVLALHRRGVTIRVLTDKDYAAITGSQIGALRKAGICVRCSVGSGYMHHKFTVLDGRLLITGSLNWTLSAVQGNAENVVVTDQPELVQPFMKEFHRLWELNEPAGNVSTRANHR</sequence>
<dbReference type="PROSITE" id="PS50035">
    <property type="entry name" value="PLD"/>
    <property type="match status" value="1"/>
</dbReference>
<keyword evidence="3" id="KW-0443">Lipid metabolism</keyword>
<reference evidence="13" key="3">
    <citation type="submission" date="2025-09" db="UniProtKB">
        <authorList>
            <consortium name="Ensembl"/>
        </authorList>
    </citation>
    <scope>IDENTIFICATION</scope>
</reference>
<evidence type="ECO:0000256" key="5">
    <source>
        <dbReference type="ARBA" id="ARBA00038012"/>
    </source>
</evidence>
<dbReference type="GO" id="GO:0034587">
    <property type="term" value="P:piRNA processing"/>
    <property type="evidence" value="ECO:0007669"/>
    <property type="project" value="TreeGrafter"/>
</dbReference>
<keyword evidence="2" id="KW-0442">Lipid degradation</keyword>
<proteinExistence type="inferred from homology"/>